<protein>
    <submittedName>
        <fullName evidence="2">Uncharacterized protein</fullName>
    </submittedName>
</protein>
<reference evidence="2" key="1">
    <citation type="submission" date="2020-12" db="EMBL/GenBank/DDBJ databases">
        <authorList>
            <person name="Iha C."/>
        </authorList>
    </citation>
    <scope>NUCLEOTIDE SEQUENCE</scope>
</reference>
<dbReference type="OrthoDB" id="2020732at2759"/>
<dbReference type="PANTHER" id="PTHR36408:SF1">
    <property type="entry name" value="TRANSMEMBRANE PROTEIN"/>
    <property type="match status" value="1"/>
</dbReference>
<keyword evidence="3" id="KW-1185">Reference proteome</keyword>
<dbReference type="GO" id="GO:0009941">
    <property type="term" value="C:chloroplast envelope"/>
    <property type="evidence" value="ECO:0007669"/>
    <property type="project" value="TreeGrafter"/>
</dbReference>
<name>A0A8S1JGC1_9CHLO</name>
<evidence type="ECO:0000313" key="3">
    <source>
        <dbReference type="Proteomes" id="UP000708148"/>
    </source>
</evidence>
<organism evidence="2 3">
    <name type="scientific">Ostreobium quekettii</name>
    <dbReference type="NCBI Taxonomy" id="121088"/>
    <lineage>
        <taxon>Eukaryota</taxon>
        <taxon>Viridiplantae</taxon>
        <taxon>Chlorophyta</taxon>
        <taxon>core chlorophytes</taxon>
        <taxon>Ulvophyceae</taxon>
        <taxon>TCBD clade</taxon>
        <taxon>Bryopsidales</taxon>
        <taxon>Ostreobineae</taxon>
        <taxon>Ostreobiaceae</taxon>
        <taxon>Ostreobium</taxon>
    </lineage>
</organism>
<feature type="compositionally biased region" description="Basic and acidic residues" evidence="1">
    <location>
        <begin position="366"/>
        <end position="376"/>
    </location>
</feature>
<gene>
    <name evidence="2" type="ORF">OSTQU699_LOCUS8433</name>
</gene>
<dbReference type="AlphaFoldDB" id="A0A8S1JGC1"/>
<feature type="compositionally biased region" description="Basic and acidic residues" evidence="1">
    <location>
        <begin position="337"/>
        <end position="348"/>
    </location>
</feature>
<comment type="caution">
    <text evidence="2">The sequence shown here is derived from an EMBL/GenBank/DDBJ whole genome shotgun (WGS) entry which is preliminary data.</text>
</comment>
<accession>A0A8S1JGC1</accession>
<evidence type="ECO:0000256" key="1">
    <source>
        <dbReference type="SAM" id="MobiDB-lite"/>
    </source>
</evidence>
<dbReference type="Proteomes" id="UP000708148">
    <property type="component" value="Unassembled WGS sequence"/>
</dbReference>
<feature type="region of interest" description="Disordered" evidence="1">
    <location>
        <begin position="329"/>
        <end position="404"/>
    </location>
</feature>
<proteinExistence type="predicted"/>
<evidence type="ECO:0000313" key="2">
    <source>
        <dbReference type="EMBL" id="CAD7703076.1"/>
    </source>
</evidence>
<dbReference type="EMBL" id="CAJHUC010002055">
    <property type="protein sequence ID" value="CAD7703076.1"/>
    <property type="molecule type" value="Genomic_DNA"/>
</dbReference>
<sequence>MATHLCRPLVGEAPAAHTRPHGPFQPCLGIPFLHPRWHRAMWRHGTCRVPVRPRSEAASRGPPQPVDADGRADAAGVLHAAESLCVATALAMNLLAAMLQHRRMKSIREGDSGELSGAAQRSQPWRVTAVSDGQGWAWPAWERVMVWQSFPLILAILFGTALRRLRGGRGGDEGQEAMRASLGARLGSRLDALERSAPETSTAIRRLSDEVARLRVKVRLVSRDLKPVVQSMASKGADGAQMAGQLGAQLEAAEGRVGDLEGVVVGMQELGIKQFRVLVQAIRGVEAQCAELREGLRDGGAIPEGGPTLGDEWGLSGKLGQQGWLKEVESADGEAGPVREAKGYKERGTTGGIIPDDGPSPLGGPERPKSAEHGNYGDHQVAPAGEIEGNKHGETGEESLAGNVTAGSGGFSIAGGQDDEDLVIADSVVAGVVQAAQTLVQCLNLSGPELLNGVRDALEMGKFSTETQMDSETAEAGSSEDEVLLRATEAVQRAKLLVESVVVAPSGVPMAETELQGSEDAVLVSSDRPACPAF</sequence>
<dbReference type="PANTHER" id="PTHR36408">
    <property type="entry name" value="TRANSMEMBRANE PROTEIN"/>
    <property type="match status" value="1"/>
</dbReference>